<comment type="caution">
    <text evidence="2">The sequence shown here is derived from an EMBL/GenBank/DDBJ whole genome shotgun (WGS) entry which is preliminary data.</text>
</comment>
<dbReference type="EMBL" id="JAPZVM010000001">
    <property type="protein sequence ID" value="MCZ8371466.1"/>
    <property type="molecule type" value="Genomic_DNA"/>
</dbReference>
<dbReference type="Gene3D" id="3.40.50.2000">
    <property type="entry name" value="Glycogen Phosphorylase B"/>
    <property type="match status" value="2"/>
</dbReference>
<dbReference type="PANTHER" id="PTHR46401:SF8">
    <property type="entry name" value="BLL6006 PROTEIN"/>
    <property type="match status" value="1"/>
</dbReference>
<dbReference type="InterPro" id="IPR001296">
    <property type="entry name" value="Glyco_trans_1"/>
</dbReference>
<dbReference type="SUPFAM" id="SSF53756">
    <property type="entry name" value="UDP-Glycosyltransferase/glycogen phosphorylase"/>
    <property type="match status" value="1"/>
</dbReference>
<dbReference type="Pfam" id="PF00534">
    <property type="entry name" value="Glycos_transf_1"/>
    <property type="match status" value="1"/>
</dbReference>
<organism evidence="2 3">
    <name type="scientific">Phocaeicola acetigenes</name>
    <dbReference type="NCBI Taxonomy" id="3016083"/>
    <lineage>
        <taxon>Bacteria</taxon>
        <taxon>Pseudomonadati</taxon>
        <taxon>Bacteroidota</taxon>
        <taxon>Bacteroidia</taxon>
        <taxon>Bacteroidales</taxon>
        <taxon>Bacteroidaceae</taxon>
        <taxon>Phocaeicola</taxon>
    </lineage>
</organism>
<evidence type="ECO:0000259" key="1">
    <source>
        <dbReference type="Pfam" id="PF00534"/>
    </source>
</evidence>
<evidence type="ECO:0000313" key="3">
    <source>
        <dbReference type="Proteomes" id="UP001141933"/>
    </source>
</evidence>
<feature type="domain" description="Glycosyl transferase family 1" evidence="1">
    <location>
        <begin position="184"/>
        <end position="335"/>
    </location>
</feature>
<keyword evidence="3" id="KW-1185">Reference proteome</keyword>
<accession>A0ABT4PEI0</accession>
<dbReference type="Proteomes" id="UP001141933">
    <property type="component" value="Unassembled WGS sequence"/>
</dbReference>
<name>A0ABT4PEI0_9BACT</name>
<dbReference type="PANTHER" id="PTHR46401">
    <property type="entry name" value="GLYCOSYLTRANSFERASE WBBK-RELATED"/>
    <property type="match status" value="1"/>
</dbReference>
<proteinExistence type="predicted"/>
<evidence type="ECO:0000313" key="2">
    <source>
        <dbReference type="EMBL" id="MCZ8371466.1"/>
    </source>
</evidence>
<sequence length="368" mass="43711">MINRKKTIAWITADYFIDVDFSIVPYLKKHSEYKIEWYVIKHQSNKIALPPNLDATIYTITHRGKDIRIIPEYYNILKRILENKPSFIYSDYLGMPFYYPILFYMSKNIPVIHAAHNVIPYKGWPNKRLMTWYVNYIFKNNQYFQIFSKHLLNYFNKNFPEKKVLECTMTLKSYGNTLTNNYHVDNKKINLLFFGNVKENKRLDLLINALTELPNNIQEKFHLTIAGKCDNIEKYQFLIGTNKNITTFFKRIDDNEIPELFSKHQYLILPYEDVAQSGPHMIAYYYNLPVIASDIKGFSERIEDTVNGFLFAVNNKESLKKVLTKVSNQDEKEYIRIKNNLAQYTHDNYSLEVISQKYINYFNSIKSC</sequence>
<dbReference type="CDD" id="cd03801">
    <property type="entry name" value="GT4_PimA-like"/>
    <property type="match status" value="1"/>
</dbReference>
<dbReference type="RefSeq" id="WP_269876492.1">
    <property type="nucleotide sequence ID" value="NZ_JAPZVM010000001.1"/>
</dbReference>
<protein>
    <submittedName>
        <fullName evidence="2">Glycosyltransferase</fullName>
    </submittedName>
</protein>
<reference evidence="2" key="1">
    <citation type="submission" date="2022-12" db="EMBL/GenBank/DDBJ databases">
        <title>Phocaeicola acetigenes sp. nov., isolated feces from a healthy human.</title>
        <authorList>
            <person name="Do H."/>
            <person name="Ha Y.B."/>
            <person name="Kim J.-S."/>
            <person name="Suh M.K."/>
            <person name="Kim H.S."/>
            <person name="Lee J.-S."/>
        </authorList>
    </citation>
    <scope>NUCLEOTIDE SEQUENCE</scope>
    <source>
        <strain evidence="2">KGMB11183</strain>
    </source>
</reference>
<gene>
    <name evidence="2" type="ORF">O6P32_01940</name>
</gene>